<proteinExistence type="predicted"/>
<evidence type="ECO:0000313" key="2">
    <source>
        <dbReference type="EMBL" id="SFR28146.1"/>
    </source>
</evidence>
<gene>
    <name evidence="2" type="ORF">SAMN04488564_112257</name>
</gene>
<feature type="transmembrane region" description="Helical" evidence="1">
    <location>
        <begin position="6"/>
        <end position="25"/>
    </location>
</feature>
<keyword evidence="1" id="KW-0812">Transmembrane</keyword>
<dbReference type="AlphaFoldDB" id="A0A1I6FDT9"/>
<keyword evidence="1" id="KW-1133">Transmembrane helix</keyword>
<dbReference type="RefSeq" id="WP_245822431.1">
    <property type="nucleotide sequence ID" value="NZ_FOYL01000012.1"/>
</dbReference>
<keyword evidence="1" id="KW-0472">Membrane</keyword>
<accession>A0A1I6FDT9</accession>
<dbReference type="Proteomes" id="UP000198583">
    <property type="component" value="Unassembled WGS sequence"/>
</dbReference>
<sequence length="155" mass="17264">MNSVLTSLIAVIGTLAGSSLTYLFGRLTARRTERVARDERLRQERITAYTTFAGAMTELRQALISLWFLKHETPDAADARAARTEADKRGATAHHARFSIQLLTDDAEILRLADTVFEPVDGLINAKHRSELKAPEEQSEKMLAAFIQVAGRKVR</sequence>
<dbReference type="EMBL" id="FOYL01000012">
    <property type="protein sequence ID" value="SFR28146.1"/>
    <property type="molecule type" value="Genomic_DNA"/>
</dbReference>
<evidence type="ECO:0000313" key="3">
    <source>
        <dbReference type="Proteomes" id="UP000198583"/>
    </source>
</evidence>
<name>A0A1I6FDT9_9PSEU</name>
<keyword evidence="3" id="KW-1185">Reference proteome</keyword>
<reference evidence="3" key="1">
    <citation type="submission" date="2016-10" db="EMBL/GenBank/DDBJ databases">
        <authorList>
            <person name="Varghese N."/>
            <person name="Submissions S."/>
        </authorList>
    </citation>
    <scope>NUCLEOTIDE SEQUENCE [LARGE SCALE GENOMIC DNA]</scope>
    <source>
        <strain evidence="3">DSM 44232</strain>
    </source>
</reference>
<organism evidence="2 3">
    <name type="scientific">Lentzea waywayandensis</name>
    <dbReference type="NCBI Taxonomy" id="84724"/>
    <lineage>
        <taxon>Bacteria</taxon>
        <taxon>Bacillati</taxon>
        <taxon>Actinomycetota</taxon>
        <taxon>Actinomycetes</taxon>
        <taxon>Pseudonocardiales</taxon>
        <taxon>Pseudonocardiaceae</taxon>
        <taxon>Lentzea</taxon>
    </lineage>
</organism>
<protein>
    <submittedName>
        <fullName evidence="2">Uncharacterized protein</fullName>
    </submittedName>
</protein>
<evidence type="ECO:0000256" key="1">
    <source>
        <dbReference type="SAM" id="Phobius"/>
    </source>
</evidence>